<keyword evidence="4" id="KW-0067">ATP-binding</keyword>
<evidence type="ECO:0000256" key="2">
    <source>
        <dbReference type="ARBA" id="ARBA00022741"/>
    </source>
</evidence>
<dbReference type="InterPro" id="IPR040999">
    <property type="entry name" value="Mak_N_cap"/>
</dbReference>
<evidence type="ECO:0000256" key="4">
    <source>
        <dbReference type="ARBA" id="ARBA00022840"/>
    </source>
</evidence>
<organism evidence="6 7">
    <name type="scientific">Streptomyces laurentii</name>
    <dbReference type="NCBI Taxonomy" id="39478"/>
    <lineage>
        <taxon>Bacteria</taxon>
        <taxon>Bacillati</taxon>
        <taxon>Actinomycetota</taxon>
        <taxon>Actinomycetes</taxon>
        <taxon>Kitasatosporales</taxon>
        <taxon>Streptomycetaceae</taxon>
        <taxon>Streptomyces</taxon>
    </lineage>
</organism>
<keyword evidence="7" id="KW-1185">Reference proteome</keyword>
<protein>
    <recommendedName>
        <fullName evidence="5">Maltokinase N-terminal cap domain-containing protein</fullName>
    </recommendedName>
</protein>
<gene>
    <name evidence="6" type="ORF">SLA_0114</name>
</gene>
<dbReference type="GO" id="GO:0016301">
    <property type="term" value="F:kinase activity"/>
    <property type="evidence" value="ECO:0007669"/>
    <property type="project" value="UniProtKB-KW"/>
</dbReference>
<keyword evidence="1" id="KW-0808">Transferase</keyword>
<reference evidence="6 7" key="1">
    <citation type="journal article" date="2016" name="Genome Announc.">
        <title>Complete Genome Sequence of Thiostrepton-Producing Streptomyces laurentii ATCC 31255.</title>
        <authorList>
            <person name="Doi K."/>
            <person name="Fujino Y."/>
            <person name="Nagayoshi Y."/>
            <person name="Ohshima T."/>
            <person name="Ogata S."/>
        </authorList>
    </citation>
    <scope>NUCLEOTIDE SEQUENCE [LARGE SCALE GENOMIC DNA]</scope>
    <source>
        <strain evidence="6 7">ATCC 31255</strain>
    </source>
</reference>
<evidence type="ECO:0000313" key="6">
    <source>
        <dbReference type="EMBL" id="BAU81069.1"/>
    </source>
</evidence>
<sequence>MSVIHKTTMAPTKVELLAAWLPTRSWYTATGGAPELERTGGFRLDDPEDEVGIEFLVVTDSSGTAAGSGPRGYLVPMTYRAAPLAGAEDALIGTSEHGVLGTRWLYDGTHDPVLVGQLAALLRGKAEPQMQSVSHTPDPSVTAVLDGTVADGTWAADPAVSVTDGADATHIAFGAGDPVLCLCRVMGGGAQPPAGALGAVTAEWRSGDGARREPFAVVLPATC</sequence>
<dbReference type="Pfam" id="PF18085">
    <property type="entry name" value="Mak_N_cap"/>
    <property type="match status" value="1"/>
</dbReference>
<dbReference type="GO" id="GO:0005524">
    <property type="term" value="F:ATP binding"/>
    <property type="evidence" value="ECO:0007669"/>
    <property type="project" value="UniProtKB-KW"/>
</dbReference>
<keyword evidence="2" id="KW-0547">Nucleotide-binding</keyword>
<proteinExistence type="predicted"/>
<dbReference type="KEGG" id="slau:SLA_0114"/>
<dbReference type="AlphaFoldDB" id="A0A170RUZ7"/>
<feature type="domain" description="Maltokinase N-terminal cap" evidence="5">
    <location>
        <begin position="20"/>
        <end position="111"/>
    </location>
</feature>
<dbReference type="Proteomes" id="UP000217676">
    <property type="component" value="Chromosome"/>
</dbReference>
<accession>A0A170RUZ7</accession>
<name>A0A170RUZ7_STRLU</name>
<keyword evidence="3" id="KW-0418">Kinase</keyword>
<evidence type="ECO:0000259" key="5">
    <source>
        <dbReference type="Pfam" id="PF18085"/>
    </source>
</evidence>
<dbReference type="EMBL" id="AP017424">
    <property type="protein sequence ID" value="BAU81069.1"/>
    <property type="molecule type" value="Genomic_DNA"/>
</dbReference>
<evidence type="ECO:0000313" key="7">
    <source>
        <dbReference type="Proteomes" id="UP000217676"/>
    </source>
</evidence>
<evidence type="ECO:0000256" key="1">
    <source>
        <dbReference type="ARBA" id="ARBA00022679"/>
    </source>
</evidence>
<evidence type="ECO:0000256" key="3">
    <source>
        <dbReference type="ARBA" id="ARBA00022777"/>
    </source>
</evidence>